<dbReference type="RefSeq" id="WP_268061216.1">
    <property type="nucleotide sequence ID" value="NZ_JAPQFJ010000008.1"/>
</dbReference>
<proteinExistence type="predicted"/>
<evidence type="ECO:0000313" key="1">
    <source>
        <dbReference type="EMBL" id="MCY6958800.1"/>
    </source>
</evidence>
<protein>
    <recommendedName>
        <fullName evidence="3">Competence protein ComF</fullName>
    </recommendedName>
</protein>
<reference evidence="1" key="1">
    <citation type="submission" date="2022-12" db="EMBL/GenBank/DDBJ databases">
        <title>Clostridium sp. nov., isolated from industrial wastewater.</title>
        <authorList>
            <person name="Jiayan W."/>
        </authorList>
    </citation>
    <scope>NUCLEOTIDE SEQUENCE</scope>
    <source>
        <strain evidence="1">ZC22-4</strain>
    </source>
</reference>
<dbReference type="Proteomes" id="UP001144612">
    <property type="component" value="Unassembled WGS sequence"/>
</dbReference>
<gene>
    <name evidence="1" type="ORF">OW729_09310</name>
</gene>
<name>A0ABT4D914_9CLOT</name>
<organism evidence="1 2">
    <name type="scientific">Clostridium brassicae</name>
    <dbReference type="NCBI Taxonomy" id="2999072"/>
    <lineage>
        <taxon>Bacteria</taxon>
        <taxon>Bacillati</taxon>
        <taxon>Bacillota</taxon>
        <taxon>Clostridia</taxon>
        <taxon>Eubacteriales</taxon>
        <taxon>Clostridiaceae</taxon>
        <taxon>Clostridium</taxon>
    </lineage>
</organism>
<dbReference type="SUPFAM" id="SSF52540">
    <property type="entry name" value="P-loop containing nucleoside triphosphate hydrolases"/>
    <property type="match status" value="1"/>
</dbReference>
<comment type="caution">
    <text evidence="1">The sequence shown here is derived from an EMBL/GenBank/DDBJ whole genome shotgun (WGS) entry which is preliminary data.</text>
</comment>
<sequence>MSGGLKHSIFRLESKKISHQILEWGFSKERYLNVVSPPYISTDIFVEIILSFIRQNKKILYITNENDSEIEIVEKIKKESKFRRYTYLKENSKFQESLLIIARHEMADKLNCKFDLIIYDEIKNFSEYKIYDIIDIMNRRAHDDTKLITCFIEKIFQNKREIVLPVRNNVYPLIEPKFISTRVDINKDIPYVIYEYLEWSLKINSQKVVVYVPCEDKLYKVYKYLALYCDRMNKNILSFVKNKSNKKILNNFLKMKEGLLITNDLYSDISNSSVMVFFADDKVFDYKKLVYISGKVGKSEKKPKGEVIFLGNCETEDIDKAKNITRNFNKEAWEMNLLRI</sequence>
<evidence type="ECO:0000313" key="2">
    <source>
        <dbReference type="Proteomes" id="UP001144612"/>
    </source>
</evidence>
<keyword evidence="2" id="KW-1185">Reference proteome</keyword>
<dbReference type="InterPro" id="IPR027417">
    <property type="entry name" value="P-loop_NTPase"/>
</dbReference>
<accession>A0ABT4D914</accession>
<evidence type="ECO:0008006" key="3">
    <source>
        <dbReference type="Google" id="ProtNLM"/>
    </source>
</evidence>
<dbReference type="EMBL" id="JAPQFJ010000008">
    <property type="protein sequence ID" value="MCY6958800.1"/>
    <property type="molecule type" value="Genomic_DNA"/>
</dbReference>